<accession>A0A0D1YV53</accession>
<dbReference type="RefSeq" id="XP_016239387.1">
    <property type="nucleotide sequence ID" value="XM_016377817.1"/>
</dbReference>
<keyword evidence="2" id="KW-1185">Reference proteome</keyword>
<dbReference type="AlphaFoldDB" id="A0A0D1YV53"/>
<dbReference type="HOGENOM" id="CLU_1713284_0_0_1"/>
<organism evidence="1 2">
    <name type="scientific">Exophiala spinifera</name>
    <dbReference type="NCBI Taxonomy" id="91928"/>
    <lineage>
        <taxon>Eukaryota</taxon>
        <taxon>Fungi</taxon>
        <taxon>Dikarya</taxon>
        <taxon>Ascomycota</taxon>
        <taxon>Pezizomycotina</taxon>
        <taxon>Eurotiomycetes</taxon>
        <taxon>Chaetothyriomycetidae</taxon>
        <taxon>Chaetothyriales</taxon>
        <taxon>Herpotrichiellaceae</taxon>
        <taxon>Exophiala</taxon>
    </lineage>
</organism>
<gene>
    <name evidence="1" type="ORF">PV08_03464</name>
</gene>
<dbReference type="Proteomes" id="UP000053328">
    <property type="component" value="Unassembled WGS sequence"/>
</dbReference>
<evidence type="ECO:0000313" key="2">
    <source>
        <dbReference type="Proteomes" id="UP000053328"/>
    </source>
</evidence>
<reference evidence="1 2" key="1">
    <citation type="submission" date="2015-01" db="EMBL/GenBank/DDBJ databases">
        <title>The Genome Sequence of Exophiala spinifera CBS89968.</title>
        <authorList>
            <consortium name="The Broad Institute Genomics Platform"/>
            <person name="Cuomo C."/>
            <person name="de Hoog S."/>
            <person name="Gorbushina A."/>
            <person name="Stielow B."/>
            <person name="Teixiera M."/>
            <person name="Abouelleil A."/>
            <person name="Chapman S.B."/>
            <person name="Priest M."/>
            <person name="Young S.K."/>
            <person name="Wortman J."/>
            <person name="Nusbaum C."/>
            <person name="Birren B."/>
        </authorList>
    </citation>
    <scope>NUCLEOTIDE SEQUENCE [LARGE SCALE GENOMIC DNA]</scope>
    <source>
        <strain evidence="1 2">CBS 89968</strain>
    </source>
</reference>
<proteinExistence type="predicted"/>
<dbReference type="EMBL" id="KN847493">
    <property type="protein sequence ID" value="KIW19171.1"/>
    <property type="molecule type" value="Genomic_DNA"/>
</dbReference>
<sequence>MAASFGYSRLDPILYDLSHAAGARQFQKMAREFMAVVRITPDMDAEHLVNFSKIVDNADGWALASNVVPEFRLPQDTDTDENTALHLILRTMRHKRPRVNMYDGSSRAEEAEKELLRKEHRAIIDYVETCGLGIERATPEEVAAANELYERVVNMLER</sequence>
<protein>
    <submittedName>
        <fullName evidence="1">Uncharacterized protein</fullName>
    </submittedName>
</protein>
<dbReference type="GeneID" id="27330547"/>
<dbReference type="OrthoDB" id="4161609at2759"/>
<name>A0A0D1YV53_9EURO</name>
<dbReference type="VEuPathDB" id="FungiDB:PV08_03464"/>
<evidence type="ECO:0000313" key="1">
    <source>
        <dbReference type="EMBL" id="KIW19171.1"/>
    </source>
</evidence>